<dbReference type="EMBL" id="PNCJ01000023">
    <property type="protein sequence ID" value="TMP35528.1"/>
    <property type="molecule type" value="Genomic_DNA"/>
</dbReference>
<proteinExistence type="predicted"/>
<dbReference type="RefSeq" id="WP_138545753.1">
    <property type="nucleotide sequence ID" value="NZ_PNCJ01000023.1"/>
</dbReference>
<gene>
    <name evidence="1" type="ORF">CWB98_16060</name>
</gene>
<dbReference type="AlphaFoldDB" id="A0A5S3WXD1"/>
<dbReference type="Proteomes" id="UP000306719">
    <property type="component" value="Unassembled WGS sequence"/>
</dbReference>
<sequence>MSTDNTTELLTQVAVRANALCQSVQDHAGNINATVNAKKAEMDAAKQQAHQDIQNYIAGARAEQSHILLSRNQQMEPLGSNAIKGFTTIGLESFEVVKEATIYGEVGKHDEDHTGGGVATSFRDNVYRGYVNKKFHILRIKWKTSPGKTVRLDNTYYQGYDQGALTKGCYIKVIEGQLAGDLQPVTEFNDGWKLHAYRQKANSSTGGFYAPHTALSFSSETGEALICLYGSVSGYVNLEDNAWGCYPEFARPSDIESLTGNIATLNSRVNELETPPA</sequence>
<evidence type="ECO:0000313" key="2">
    <source>
        <dbReference type="Proteomes" id="UP000306719"/>
    </source>
</evidence>
<organism evidence="1 2">
    <name type="scientific">Pseudoalteromonas rubra</name>
    <dbReference type="NCBI Taxonomy" id="43658"/>
    <lineage>
        <taxon>Bacteria</taxon>
        <taxon>Pseudomonadati</taxon>
        <taxon>Pseudomonadota</taxon>
        <taxon>Gammaproteobacteria</taxon>
        <taxon>Alteromonadales</taxon>
        <taxon>Pseudoalteromonadaceae</taxon>
        <taxon>Pseudoalteromonas</taxon>
    </lineage>
</organism>
<reference evidence="2" key="2">
    <citation type="submission" date="2019-06" db="EMBL/GenBank/DDBJ databases">
        <title>Co-occurence of chitin degradation, pigmentation and bioactivity in marine Pseudoalteromonas.</title>
        <authorList>
            <person name="Sonnenschein E.C."/>
            <person name="Bech P.K."/>
        </authorList>
    </citation>
    <scope>NUCLEOTIDE SEQUENCE [LARGE SCALE GENOMIC DNA]</scope>
    <source>
        <strain evidence="2">S2599</strain>
    </source>
</reference>
<protein>
    <submittedName>
        <fullName evidence="1">Uncharacterized protein</fullName>
    </submittedName>
</protein>
<evidence type="ECO:0000313" key="1">
    <source>
        <dbReference type="EMBL" id="TMP35528.1"/>
    </source>
</evidence>
<comment type="caution">
    <text evidence="1">The sequence shown here is derived from an EMBL/GenBank/DDBJ whole genome shotgun (WGS) entry which is preliminary data.</text>
</comment>
<reference evidence="1 2" key="1">
    <citation type="submission" date="2018-01" db="EMBL/GenBank/DDBJ databases">
        <authorList>
            <person name="Paulsen S."/>
            <person name="Gram L.K."/>
        </authorList>
    </citation>
    <scope>NUCLEOTIDE SEQUENCE [LARGE SCALE GENOMIC DNA]</scope>
    <source>
        <strain evidence="1 2">S2599</strain>
    </source>
</reference>
<accession>A0A5S3WXD1</accession>
<name>A0A5S3WXD1_9GAMM</name>
<dbReference type="OrthoDB" id="6301938at2"/>